<dbReference type="Gene3D" id="1.10.3680.10">
    <property type="entry name" value="TerB-like"/>
    <property type="match status" value="1"/>
</dbReference>
<protein>
    <recommendedName>
        <fullName evidence="1">Co-chaperone DjlA N-terminal domain-containing protein</fullName>
    </recommendedName>
</protein>
<dbReference type="CDD" id="cd07313">
    <property type="entry name" value="terB_like_2"/>
    <property type="match status" value="1"/>
</dbReference>
<dbReference type="Pfam" id="PF05099">
    <property type="entry name" value="TerB"/>
    <property type="match status" value="1"/>
</dbReference>
<evidence type="ECO:0000259" key="1">
    <source>
        <dbReference type="Pfam" id="PF05099"/>
    </source>
</evidence>
<dbReference type="EMBL" id="BJZV01000063">
    <property type="protein sequence ID" value="GEP12731.1"/>
    <property type="molecule type" value="Genomic_DNA"/>
</dbReference>
<proteinExistence type="predicted"/>
<keyword evidence="3" id="KW-1185">Reference proteome</keyword>
<feature type="domain" description="Co-chaperone DjlA N-terminal" evidence="1">
    <location>
        <begin position="34"/>
        <end position="150"/>
    </location>
</feature>
<evidence type="ECO:0000313" key="2">
    <source>
        <dbReference type="EMBL" id="GEP12731.1"/>
    </source>
</evidence>
<accession>A0A512JS08</accession>
<dbReference type="InterPro" id="IPR007791">
    <property type="entry name" value="DjlA_N"/>
</dbReference>
<comment type="caution">
    <text evidence="2">The sequence shown here is derived from an EMBL/GenBank/DDBJ whole genome shotgun (WGS) entry which is preliminary data.</text>
</comment>
<dbReference type="AlphaFoldDB" id="A0A512JS08"/>
<organism evidence="2 3">
    <name type="scientific">Methylobacterium gnaphalii</name>
    <dbReference type="NCBI Taxonomy" id="1010610"/>
    <lineage>
        <taxon>Bacteria</taxon>
        <taxon>Pseudomonadati</taxon>
        <taxon>Pseudomonadota</taxon>
        <taxon>Alphaproteobacteria</taxon>
        <taxon>Hyphomicrobiales</taxon>
        <taxon>Methylobacteriaceae</taxon>
        <taxon>Methylobacterium</taxon>
    </lineage>
</organism>
<dbReference type="OrthoDB" id="5402150at2"/>
<reference evidence="2 3" key="1">
    <citation type="submission" date="2019-07" db="EMBL/GenBank/DDBJ databases">
        <title>Whole genome shotgun sequence of Methylobacterium gnaphalii NBRC 107716.</title>
        <authorList>
            <person name="Hosoyama A."/>
            <person name="Uohara A."/>
            <person name="Ohji S."/>
            <person name="Ichikawa N."/>
        </authorList>
    </citation>
    <scope>NUCLEOTIDE SEQUENCE [LARGE SCALE GENOMIC DNA]</scope>
    <source>
        <strain evidence="2 3">NBRC 107716</strain>
    </source>
</reference>
<dbReference type="Proteomes" id="UP000321750">
    <property type="component" value="Unassembled WGS sequence"/>
</dbReference>
<dbReference type="RefSeq" id="WP_147049063.1">
    <property type="nucleotide sequence ID" value="NZ_BJZV01000063.1"/>
</dbReference>
<sequence length="171" mass="18042">MALFARLISYASAAFGPGKPVHQDAETAAQADEHLAATALLVHVARADGVLDPAEAERLTRLVRSRFAATEAEAAALIARAAAFDAETRDMAGLVERIGREGGAEERERILAMAWSVAGADGDVHEFEEALVWRLGKLLGLDEAAIGRAREGARMAAEATAELAQAGRPSR</sequence>
<dbReference type="SUPFAM" id="SSF158682">
    <property type="entry name" value="TerB-like"/>
    <property type="match status" value="1"/>
</dbReference>
<gene>
    <name evidence="2" type="ORF">MGN01_45760</name>
</gene>
<evidence type="ECO:0000313" key="3">
    <source>
        <dbReference type="Proteomes" id="UP000321750"/>
    </source>
</evidence>
<name>A0A512JS08_9HYPH</name>
<dbReference type="InterPro" id="IPR029024">
    <property type="entry name" value="TerB-like"/>
</dbReference>